<dbReference type="EMBL" id="JYDH01000023">
    <property type="protein sequence ID" value="KRY38791.1"/>
    <property type="molecule type" value="Genomic_DNA"/>
</dbReference>
<evidence type="ECO:0000313" key="2">
    <source>
        <dbReference type="EMBL" id="KRY38791.1"/>
    </source>
</evidence>
<name>A0A0V1BPE3_TRISP</name>
<gene>
    <name evidence="2" type="ORF">T01_2128</name>
</gene>
<proteinExistence type="predicted"/>
<protein>
    <recommendedName>
        <fullName evidence="4">CCHC-type domain-containing protein</fullName>
    </recommendedName>
</protein>
<evidence type="ECO:0000313" key="3">
    <source>
        <dbReference type="Proteomes" id="UP000054776"/>
    </source>
</evidence>
<accession>A0A0V1BPE3</accession>
<reference evidence="2 3" key="1">
    <citation type="submission" date="2015-01" db="EMBL/GenBank/DDBJ databases">
        <title>Evolution of Trichinella species and genotypes.</title>
        <authorList>
            <person name="Korhonen P.K."/>
            <person name="Edoardo P."/>
            <person name="Giuseppe L.R."/>
            <person name="Gasser R.B."/>
        </authorList>
    </citation>
    <scope>NUCLEOTIDE SEQUENCE [LARGE SCALE GENOMIC DNA]</scope>
    <source>
        <strain evidence="2">ISS3</strain>
    </source>
</reference>
<dbReference type="PANTHER" id="PTHR47331">
    <property type="entry name" value="PHD-TYPE DOMAIN-CONTAINING PROTEIN"/>
    <property type="match status" value="1"/>
</dbReference>
<dbReference type="AlphaFoldDB" id="A0A0V1BPE3"/>
<organism evidence="2 3">
    <name type="scientific">Trichinella spiralis</name>
    <name type="common">Trichina worm</name>
    <dbReference type="NCBI Taxonomy" id="6334"/>
    <lineage>
        <taxon>Eukaryota</taxon>
        <taxon>Metazoa</taxon>
        <taxon>Ecdysozoa</taxon>
        <taxon>Nematoda</taxon>
        <taxon>Enoplea</taxon>
        <taxon>Dorylaimia</taxon>
        <taxon>Trichinellida</taxon>
        <taxon>Trichinellidae</taxon>
        <taxon>Trichinella</taxon>
    </lineage>
</organism>
<evidence type="ECO:0008006" key="4">
    <source>
        <dbReference type="Google" id="ProtNLM"/>
    </source>
</evidence>
<dbReference type="InterPro" id="IPR005312">
    <property type="entry name" value="DUF1759"/>
</dbReference>
<comment type="caution">
    <text evidence="2">The sequence shown here is derived from an EMBL/GenBank/DDBJ whole genome shotgun (WGS) entry which is preliminary data.</text>
</comment>
<dbReference type="OrthoDB" id="5846374at2759"/>
<dbReference type="InParanoid" id="A0A0V1BPE3"/>
<dbReference type="Proteomes" id="UP000054776">
    <property type="component" value="Unassembled WGS sequence"/>
</dbReference>
<dbReference type="PANTHER" id="PTHR47331:SF1">
    <property type="entry name" value="GAG-LIKE PROTEIN"/>
    <property type="match status" value="1"/>
</dbReference>
<dbReference type="Pfam" id="PF03564">
    <property type="entry name" value="DUF1759"/>
    <property type="match status" value="1"/>
</dbReference>
<feature type="region of interest" description="Disordered" evidence="1">
    <location>
        <begin position="467"/>
        <end position="511"/>
    </location>
</feature>
<evidence type="ECO:0000256" key="1">
    <source>
        <dbReference type="SAM" id="MobiDB-lite"/>
    </source>
</evidence>
<keyword evidence="3" id="KW-1185">Reference proteome</keyword>
<feature type="region of interest" description="Disordered" evidence="1">
    <location>
        <begin position="287"/>
        <end position="324"/>
    </location>
</feature>
<sequence length="678" mass="75320">MIDRLTQLCEDASHPDDIRELLDDVMAFHDKALEVKLQLEEALTGEKRDQEATQWEALTERIQMARREVRARIRQMEGALFDCSARSNDLDHCSNSKPRVKERLREPKMPVFSGKVLEFPAFWDHFQGCVHNRTDLNDASKFSYLLSSLSGEALAAVEGMPSSSANYSHAMELLQVRFGRTDFIVREHVKAIWNAKPCSDSRDSIQAMVDEINRHLRCLTALGKNPSTGEMTAIEAFLPLLAEKFPEEIRLAWDVHVQSVSGRVSQFRSSPGGSEACSGCFIRRTRTRQAGRPEAARTRSRSSRAAANSSNGETGGKGRHNGPTRSCPICKGDHDVASCEEFLQADTHTRSRMAARSKLCFRCLQNGHRTKACKVGWKCTVSGCGGSHHRLLHRSQWPLEDQTRPLMVALSKSASKACVRMRLARMVSACSSNASSTCAPKAPSLGRMWPTLRGLLVRMNYQPGNCRQRWGNRAPDASGQIPSGSGQPIPAENSIPDTRASPAQDLRKDSTNAREAERMATLFQSSGCRPVLVGGDLRRSPAGGLVAIHSQLGWILCGQTSRRSTTAVTAPPDSPIGIATDDHTAPADEEALAKFEEGLPFDGERYEVRLPWLPSRPSLPNNFPQAMRRLFAVERRLARCEEENREYAVTMRQYVENVPTYAVQSVSFEPIRHLTLTV</sequence>